<name>A0A9W4WJA3_9GLOM</name>
<comment type="caution">
    <text evidence="1">The sequence shown here is derived from an EMBL/GenBank/DDBJ whole genome shotgun (WGS) entry which is preliminary data.</text>
</comment>
<feature type="non-terminal residue" evidence="1">
    <location>
        <position position="426"/>
    </location>
</feature>
<organism evidence="1 2">
    <name type="scientific">Funneliformis geosporum</name>
    <dbReference type="NCBI Taxonomy" id="1117311"/>
    <lineage>
        <taxon>Eukaryota</taxon>
        <taxon>Fungi</taxon>
        <taxon>Fungi incertae sedis</taxon>
        <taxon>Mucoromycota</taxon>
        <taxon>Glomeromycotina</taxon>
        <taxon>Glomeromycetes</taxon>
        <taxon>Glomerales</taxon>
        <taxon>Glomeraceae</taxon>
        <taxon>Funneliformis</taxon>
    </lineage>
</organism>
<evidence type="ECO:0000313" key="2">
    <source>
        <dbReference type="Proteomes" id="UP001153678"/>
    </source>
</evidence>
<sequence>MSSINSEIRKPTWDTYTARDLEILSDIITLATYTSHTSQSSIEITPISFMSLFRAHDVVLSTRRIDPKTDTTYYQFLLKLSLMPGKNWCEKFENAIKDIGLKTDIEQYNWLLRQSNELSESEYSTESNISSSQLDHSSVENITFDNFIKASKDSLSFVLEHKDDNYESSVESSTKFDSQSFNDGYEKQSHIKRDIFKIEEVGKSEEDTLKGDVSIVKKNTWIPITNVVDNIKFIPDGIESVDDSEKEVPQEMEELKEKLRIYFKEWRRYFDKLISTSQNYNIIDEGTEETLVERVFEKWRSRYIHYESLNEMAEDETYYYNNETDNWDTPYEDDDRGCYLNLDIGEFLIKSSYPNIVKLISYNAEGLVKALDDIEGAVSAYKASDGQITITDEHSSKNEYKVKLGKSLSLKILYVNKRIMKELEDK</sequence>
<evidence type="ECO:0000313" key="1">
    <source>
        <dbReference type="EMBL" id="CAI2166014.1"/>
    </source>
</evidence>
<dbReference type="Proteomes" id="UP001153678">
    <property type="component" value="Unassembled WGS sequence"/>
</dbReference>
<gene>
    <name evidence="1" type="ORF">FWILDA_LOCUS2358</name>
</gene>
<accession>A0A9W4WJA3</accession>
<proteinExistence type="predicted"/>
<keyword evidence="2" id="KW-1185">Reference proteome</keyword>
<protein>
    <submittedName>
        <fullName evidence="1">1460_t:CDS:1</fullName>
    </submittedName>
</protein>
<dbReference type="OrthoDB" id="1933281at2759"/>
<dbReference type="EMBL" id="CAMKVN010000266">
    <property type="protein sequence ID" value="CAI2166014.1"/>
    <property type="molecule type" value="Genomic_DNA"/>
</dbReference>
<dbReference type="AlphaFoldDB" id="A0A9W4WJA3"/>
<reference evidence="1" key="1">
    <citation type="submission" date="2022-08" db="EMBL/GenBank/DDBJ databases">
        <authorList>
            <person name="Kallberg Y."/>
            <person name="Tangrot J."/>
            <person name="Rosling A."/>
        </authorList>
    </citation>
    <scope>NUCLEOTIDE SEQUENCE</scope>
    <source>
        <strain evidence="1">Wild A</strain>
    </source>
</reference>